<dbReference type="Gene3D" id="3.50.30.50">
    <property type="entry name" value="Putative cyclase"/>
    <property type="match status" value="1"/>
</dbReference>
<dbReference type="InterPro" id="IPR007325">
    <property type="entry name" value="KFase/CYL"/>
</dbReference>
<dbReference type="SUPFAM" id="SSF102198">
    <property type="entry name" value="Putative cyclase"/>
    <property type="match status" value="1"/>
</dbReference>
<dbReference type="RefSeq" id="WP_407346569.1">
    <property type="nucleotide sequence ID" value="NZ_CP136864.1"/>
</dbReference>
<dbReference type="PANTHER" id="PTHR43564:SF2">
    <property type="entry name" value="BLR6059 PROTEIN"/>
    <property type="match status" value="1"/>
</dbReference>
<dbReference type="EMBL" id="CP136864">
    <property type="protein sequence ID" value="WOJ92003.1"/>
    <property type="molecule type" value="Genomic_DNA"/>
</dbReference>
<dbReference type="Proteomes" id="UP001626537">
    <property type="component" value="Chromosome"/>
</dbReference>
<proteinExistence type="predicted"/>
<keyword evidence="1" id="KW-0378">Hydrolase</keyword>
<dbReference type="InterPro" id="IPR037175">
    <property type="entry name" value="KFase_sf"/>
</dbReference>
<dbReference type="GO" id="GO:0016787">
    <property type="term" value="F:hydrolase activity"/>
    <property type="evidence" value="ECO:0007669"/>
    <property type="project" value="UniProtKB-KW"/>
</dbReference>
<accession>A0ABZ0HZN1</accession>
<organism evidence="1 2">
    <name type="scientific">Congregibacter variabilis</name>
    <dbReference type="NCBI Taxonomy" id="3081200"/>
    <lineage>
        <taxon>Bacteria</taxon>
        <taxon>Pseudomonadati</taxon>
        <taxon>Pseudomonadota</taxon>
        <taxon>Gammaproteobacteria</taxon>
        <taxon>Cellvibrionales</taxon>
        <taxon>Halieaceae</taxon>
        <taxon>Congregibacter</taxon>
    </lineage>
</organism>
<evidence type="ECO:0000313" key="2">
    <source>
        <dbReference type="Proteomes" id="UP001626537"/>
    </source>
</evidence>
<sequence length="275" mass="30673">MSSDPAAQTAELLKNPKRHIIDLSIPIENDVASDPEPFRPQVTYHRHDGTHDQLMPFFPGLEKSDLPDGEAWAVEEVQLNTHNGTHMDAPWHYHSTMDGGDPAWTIDQAPLDWCFRAGVKLDFRHFDDGYVATAADVEAELARMGYELQPLDIVVVNTSAGAAYGDPDYIHRGCGMGREATLYLTERGVRVVGTDAWSWDAPFLHTARKFAESNDPSIIWEGHKAGRDIGYFQMEKLHKLETLPDYGFEISCFPVKIKGASAGWTRAVAIFDSDS</sequence>
<reference evidence="1 2" key="1">
    <citation type="submission" date="2023-10" db="EMBL/GenBank/DDBJ databases">
        <title>Two novel species belonging to the OM43/NOR5 clade.</title>
        <authorList>
            <person name="Park M."/>
        </authorList>
    </citation>
    <scope>NUCLEOTIDE SEQUENCE [LARGE SCALE GENOMIC DNA]</scope>
    <source>
        <strain evidence="1 2">IMCC43200</strain>
    </source>
</reference>
<dbReference type="EC" id="3.5.-.-" evidence="1"/>
<keyword evidence="2" id="KW-1185">Reference proteome</keyword>
<dbReference type="Pfam" id="PF04199">
    <property type="entry name" value="Cyclase"/>
    <property type="match status" value="1"/>
</dbReference>
<dbReference type="PANTHER" id="PTHR43564">
    <property type="entry name" value="KYNURENINE FORMAMIDASE-LIKE PROTEIN"/>
    <property type="match status" value="1"/>
</dbReference>
<protein>
    <submittedName>
        <fullName evidence="1">Cyclase family protein</fullName>
        <ecNumber evidence="1">3.5.-.-</ecNumber>
    </submittedName>
</protein>
<gene>
    <name evidence="1" type="ORF">R0135_09410</name>
</gene>
<evidence type="ECO:0000313" key="1">
    <source>
        <dbReference type="EMBL" id="WOJ92003.1"/>
    </source>
</evidence>
<name>A0ABZ0HZN1_9GAMM</name>